<dbReference type="AlphaFoldDB" id="A0AAE9HCZ6"/>
<sequence>MDPSKFADGCAEVAAQLNGFSYPDLLNRINDVTALKVLYGASENGYEKLQVFRLLGLETKNSVIQKLINETYHIENESVCQLDPAKFDTIPEHVIAECDKLLEMAAA</sequence>
<dbReference type="EMBL" id="CP095873">
    <property type="protein sequence ID" value="UPL21012.1"/>
    <property type="molecule type" value="Genomic_DNA"/>
</dbReference>
<reference evidence="1" key="1">
    <citation type="submission" date="2022-04" db="EMBL/GenBank/DDBJ databases">
        <title>Genomic mining of Alcaligenes faecalis D334 producing ectoin and derivatives.</title>
        <authorList>
            <person name="Doan V.T."/>
            <person name="Quach N.T."/>
            <person name="Vu T.-H.-N."/>
            <person name="Phi Q.-T."/>
        </authorList>
    </citation>
    <scope>NUCLEOTIDE SEQUENCE</scope>
    <source>
        <strain evidence="1">D334</strain>
    </source>
</reference>
<dbReference type="Proteomes" id="UP000830925">
    <property type="component" value="Chromosome"/>
</dbReference>
<gene>
    <name evidence="1" type="ORF">MXF72_16710</name>
</gene>
<proteinExistence type="predicted"/>
<name>A0AAE9HCZ6_ALCFA</name>
<dbReference type="RefSeq" id="WP_247966039.1">
    <property type="nucleotide sequence ID" value="NZ_CP095873.1"/>
</dbReference>
<evidence type="ECO:0000313" key="1">
    <source>
        <dbReference type="EMBL" id="UPL21012.1"/>
    </source>
</evidence>
<organism evidence="1 2">
    <name type="scientific">Alcaligenes faecalis</name>
    <dbReference type="NCBI Taxonomy" id="511"/>
    <lineage>
        <taxon>Bacteria</taxon>
        <taxon>Pseudomonadati</taxon>
        <taxon>Pseudomonadota</taxon>
        <taxon>Betaproteobacteria</taxon>
        <taxon>Burkholderiales</taxon>
        <taxon>Alcaligenaceae</taxon>
        <taxon>Alcaligenes</taxon>
    </lineage>
</organism>
<protein>
    <submittedName>
        <fullName evidence="1">Uncharacterized protein</fullName>
    </submittedName>
</protein>
<accession>A0AAE9HCZ6</accession>
<evidence type="ECO:0000313" key="2">
    <source>
        <dbReference type="Proteomes" id="UP000830925"/>
    </source>
</evidence>